<keyword evidence="6" id="KW-0472">Membrane</keyword>
<evidence type="ECO:0000313" key="8">
    <source>
        <dbReference type="Proteomes" id="UP000230093"/>
    </source>
</evidence>
<evidence type="ECO:0000256" key="5">
    <source>
        <dbReference type="SAM" id="MobiDB-lite"/>
    </source>
</evidence>
<evidence type="ECO:0000256" key="2">
    <source>
        <dbReference type="ARBA" id="ARBA00009840"/>
    </source>
</evidence>
<feature type="region of interest" description="Disordered" evidence="5">
    <location>
        <begin position="326"/>
        <end position="345"/>
    </location>
</feature>
<dbReference type="PANTHER" id="PTHR30563:SF0">
    <property type="entry name" value="DNA RECOMBINATION PROTEIN RMUC"/>
    <property type="match status" value="1"/>
</dbReference>
<gene>
    <name evidence="7" type="ORF">COT75_02185</name>
</gene>
<protein>
    <recommendedName>
        <fullName evidence="9">DNA recombination protein RmuC</fullName>
    </recommendedName>
</protein>
<reference evidence="8" key="1">
    <citation type="submission" date="2017-09" db="EMBL/GenBank/DDBJ databases">
        <title>Depth-based differentiation of microbial function through sediment-hosted aquifers and enrichment of novel symbionts in the deep terrestrial subsurface.</title>
        <authorList>
            <person name="Probst A.J."/>
            <person name="Ladd B."/>
            <person name="Jarett J.K."/>
            <person name="Geller-Mcgrath D.E."/>
            <person name="Sieber C.M.K."/>
            <person name="Emerson J.B."/>
            <person name="Anantharaman K."/>
            <person name="Thomas B.C."/>
            <person name="Malmstrom R."/>
            <person name="Stieglmeier M."/>
            <person name="Klingl A."/>
            <person name="Woyke T."/>
            <person name="Ryan C.M."/>
            <person name="Banfield J.F."/>
        </authorList>
    </citation>
    <scope>NUCLEOTIDE SEQUENCE [LARGE SCALE GENOMIC DNA]</scope>
</reference>
<evidence type="ECO:0000313" key="7">
    <source>
        <dbReference type="EMBL" id="PIS09292.1"/>
    </source>
</evidence>
<evidence type="ECO:0000256" key="1">
    <source>
        <dbReference type="ARBA" id="ARBA00003416"/>
    </source>
</evidence>
<evidence type="ECO:0000256" key="6">
    <source>
        <dbReference type="SAM" id="Phobius"/>
    </source>
</evidence>
<dbReference type="Proteomes" id="UP000230093">
    <property type="component" value="Unassembled WGS sequence"/>
</dbReference>
<keyword evidence="6" id="KW-1133">Transmembrane helix</keyword>
<evidence type="ECO:0008006" key="9">
    <source>
        <dbReference type="Google" id="ProtNLM"/>
    </source>
</evidence>
<dbReference type="AlphaFoldDB" id="A0A2H0W9G5"/>
<sequence length="345" mass="39227">MASEIYLLAALIIGGLGLIGFYINYKLSKLSKNTKVDENLLKVIETLQKGTSDLQQGLQNQSKSIADTLHKSTKTLNERLDNAAHFIAQVSKEVGQMSEIGRSMKDLQEFLKSPKLRGNIGEEVLKDLISQMFPKNSFHLQYSFKSGEKVDAALKTDGGILPIDSKFPMENFQRLVKAETKRDRDKARRALTIDVKKHIRDISKKYILPEEGTMDFALMYVPSEPVYYEVANIVDLTEYARKHRVYPVSPTTLYAHLQMILLSFEGKKIEVRSREVFRLLRATQKDYEKTESVLHVLGKHINNTYNQFSNALQSFSLLGQKINSTQTLADPEETEEIEANSDESE</sequence>
<keyword evidence="3" id="KW-0175">Coiled coil</keyword>
<organism evidence="7 8">
    <name type="scientific">Candidatus Beckwithbacteria bacterium CG10_big_fil_rev_8_21_14_0_10_34_10</name>
    <dbReference type="NCBI Taxonomy" id="1974495"/>
    <lineage>
        <taxon>Bacteria</taxon>
        <taxon>Candidatus Beckwithiibacteriota</taxon>
    </lineage>
</organism>
<dbReference type="InterPro" id="IPR003798">
    <property type="entry name" value="DNA_recombination_RmuC"/>
</dbReference>
<keyword evidence="4" id="KW-0233">DNA recombination</keyword>
<comment type="caution">
    <text evidence="7">The sequence shown here is derived from an EMBL/GenBank/DDBJ whole genome shotgun (WGS) entry which is preliminary data.</text>
</comment>
<evidence type="ECO:0000256" key="4">
    <source>
        <dbReference type="ARBA" id="ARBA00023172"/>
    </source>
</evidence>
<dbReference type="Pfam" id="PF02646">
    <property type="entry name" value="RmuC"/>
    <property type="match status" value="1"/>
</dbReference>
<feature type="compositionally biased region" description="Acidic residues" evidence="5">
    <location>
        <begin position="330"/>
        <end position="345"/>
    </location>
</feature>
<name>A0A2H0W9G5_9BACT</name>
<evidence type="ECO:0000256" key="3">
    <source>
        <dbReference type="ARBA" id="ARBA00023054"/>
    </source>
</evidence>
<accession>A0A2H0W9G5</accession>
<dbReference type="EMBL" id="PEZT01000012">
    <property type="protein sequence ID" value="PIS09292.1"/>
    <property type="molecule type" value="Genomic_DNA"/>
</dbReference>
<dbReference type="PANTHER" id="PTHR30563">
    <property type="entry name" value="DNA RECOMBINATION PROTEIN RMUC"/>
    <property type="match status" value="1"/>
</dbReference>
<comment type="similarity">
    <text evidence="2">Belongs to the RmuC family.</text>
</comment>
<feature type="transmembrane region" description="Helical" evidence="6">
    <location>
        <begin position="6"/>
        <end position="25"/>
    </location>
</feature>
<comment type="function">
    <text evidence="1">Involved in DNA recombination.</text>
</comment>
<dbReference type="GO" id="GO:0006310">
    <property type="term" value="P:DNA recombination"/>
    <property type="evidence" value="ECO:0007669"/>
    <property type="project" value="UniProtKB-KW"/>
</dbReference>
<keyword evidence="6" id="KW-0812">Transmembrane</keyword>
<proteinExistence type="inferred from homology"/>